<proteinExistence type="predicted"/>
<name>A0A7W3Y3T1_9ACTN</name>
<accession>A0A7W3Y3T1</accession>
<organism evidence="1 2">
    <name type="scientific">Streptomyces alkaliphilus</name>
    <dbReference type="NCBI Taxonomy" id="1472722"/>
    <lineage>
        <taxon>Bacteria</taxon>
        <taxon>Bacillati</taxon>
        <taxon>Actinomycetota</taxon>
        <taxon>Actinomycetes</taxon>
        <taxon>Kitasatosporales</taxon>
        <taxon>Streptomycetaceae</taxon>
        <taxon>Streptomyces</taxon>
    </lineage>
</organism>
<evidence type="ECO:0000313" key="2">
    <source>
        <dbReference type="Proteomes" id="UP000538929"/>
    </source>
</evidence>
<gene>
    <name evidence="1" type="ORF">FNQ90_23165</name>
</gene>
<keyword evidence="2" id="KW-1185">Reference proteome</keyword>
<protein>
    <submittedName>
        <fullName evidence="1">Transcriptional regulator</fullName>
    </submittedName>
</protein>
<dbReference type="AlphaFoldDB" id="A0A7W3Y3T1"/>
<dbReference type="Proteomes" id="UP000538929">
    <property type="component" value="Unassembled WGS sequence"/>
</dbReference>
<comment type="caution">
    <text evidence="1">The sequence shown here is derived from an EMBL/GenBank/DDBJ whole genome shotgun (WGS) entry which is preliminary data.</text>
</comment>
<feature type="non-terminal residue" evidence="1">
    <location>
        <position position="48"/>
    </location>
</feature>
<sequence length="48" mass="5105">MARSTTWGEWRKFNADGMHGADALAQGLEAMVTGIASGPDTKRGINAR</sequence>
<reference evidence="2" key="1">
    <citation type="submission" date="2019-10" db="EMBL/GenBank/DDBJ databases">
        <title>Streptomyces sp. nov., a novel actinobacterium isolated from alkaline environment.</title>
        <authorList>
            <person name="Golinska P."/>
        </authorList>
    </citation>
    <scope>NUCLEOTIDE SEQUENCE [LARGE SCALE GENOMIC DNA]</scope>
    <source>
        <strain evidence="2">DSM 42118</strain>
    </source>
</reference>
<evidence type="ECO:0000313" key="1">
    <source>
        <dbReference type="EMBL" id="MBB0246943.1"/>
    </source>
</evidence>
<dbReference type="EMBL" id="VKHT01001234">
    <property type="protein sequence ID" value="MBB0246943.1"/>
    <property type="molecule type" value="Genomic_DNA"/>
</dbReference>